<dbReference type="PANTHER" id="PTHR20974:SF0">
    <property type="entry name" value="UPF0585 PROTEIN CG18661"/>
    <property type="match status" value="1"/>
</dbReference>
<dbReference type="SUPFAM" id="SSF53335">
    <property type="entry name" value="S-adenosyl-L-methionine-dependent methyltransferases"/>
    <property type="match status" value="1"/>
</dbReference>
<dbReference type="InterPro" id="IPR029063">
    <property type="entry name" value="SAM-dependent_MTases_sf"/>
</dbReference>
<dbReference type="InterPro" id="IPR010342">
    <property type="entry name" value="DUF938"/>
</dbReference>
<comment type="caution">
    <text evidence="1">The sequence shown here is derived from an EMBL/GenBank/DDBJ whole genome shotgun (WGS) entry which is preliminary data.</text>
</comment>
<dbReference type="GO" id="GO:0008168">
    <property type="term" value="F:methyltransferase activity"/>
    <property type="evidence" value="ECO:0007669"/>
    <property type="project" value="UniProtKB-KW"/>
</dbReference>
<dbReference type="AlphaFoldDB" id="A0A258FJG8"/>
<keyword evidence="1" id="KW-0808">Transferase</keyword>
<dbReference type="Pfam" id="PF06080">
    <property type="entry name" value="DUF938"/>
    <property type="match status" value="1"/>
</dbReference>
<proteinExistence type="predicted"/>
<gene>
    <name evidence="1" type="ORF">B7Z01_11930</name>
</gene>
<reference evidence="1 2" key="1">
    <citation type="submission" date="2017-03" db="EMBL/GenBank/DDBJ databases">
        <title>Lifting the veil on microbial sulfur biogeochemistry in mining wastewaters.</title>
        <authorList>
            <person name="Kantor R.S."/>
            <person name="Colenbrander Nelson T."/>
            <person name="Marshall S."/>
            <person name="Bennett D."/>
            <person name="Apte S."/>
            <person name="Camacho D."/>
            <person name="Thomas B.C."/>
            <person name="Warren L.A."/>
            <person name="Banfield J.F."/>
        </authorList>
    </citation>
    <scope>NUCLEOTIDE SEQUENCE [LARGE SCALE GENOMIC DNA]</scope>
    <source>
        <strain evidence="1">32-69-9</strain>
    </source>
</reference>
<accession>A0A258FJG8</accession>
<keyword evidence="1" id="KW-0489">Methyltransferase</keyword>
<evidence type="ECO:0000313" key="2">
    <source>
        <dbReference type="Proteomes" id="UP000215595"/>
    </source>
</evidence>
<dbReference type="Proteomes" id="UP000215595">
    <property type="component" value="Unassembled WGS sequence"/>
</dbReference>
<protein>
    <submittedName>
        <fullName evidence="1">SAM-dependent methyltransferase</fullName>
    </submittedName>
</protein>
<organism evidence="1 2">
    <name type="scientific">Brevundimonas subvibrioides</name>
    <dbReference type="NCBI Taxonomy" id="74313"/>
    <lineage>
        <taxon>Bacteria</taxon>
        <taxon>Pseudomonadati</taxon>
        <taxon>Pseudomonadota</taxon>
        <taxon>Alphaproteobacteria</taxon>
        <taxon>Caulobacterales</taxon>
        <taxon>Caulobacteraceae</taxon>
        <taxon>Brevundimonas</taxon>
    </lineage>
</organism>
<dbReference type="EMBL" id="NCEB01000027">
    <property type="protein sequence ID" value="OYX31892.1"/>
    <property type="molecule type" value="Genomic_DNA"/>
</dbReference>
<dbReference type="PANTHER" id="PTHR20974">
    <property type="entry name" value="UPF0585 PROTEIN CG18661"/>
    <property type="match status" value="1"/>
</dbReference>
<name>A0A258FJG8_9CAUL</name>
<dbReference type="Gene3D" id="3.40.50.150">
    <property type="entry name" value="Vaccinia Virus protein VP39"/>
    <property type="match status" value="1"/>
</dbReference>
<dbReference type="GO" id="GO:0032259">
    <property type="term" value="P:methylation"/>
    <property type="evidence" value="ECO:0007669"/>
    <property type="project" value="UniProtKB-KW"/>
</dbReference>
<sequence length="213" mass="22358">MQTLDPIQTAAPPGALASPAVARNTAAILEVLRAHLPAEGRVLEIASGSGEHAVAFARALPRTTWTPSDPSAEARASIAAWAAGATLPNLRAPLALDAADPDGWPALDVQVMVCINMIHISPWSATEGLMAGAGRVLPDPGGLLVLYGPFREADAPLAPSNAAFDESLKARDPAWGLRDRDAVVACARSNGLHLTRRVEMPANNLMLLFRRVT</sequence>
<evidence type="ECO:0000313" key="1">
    <source>
        <dbReference type="EMBL" id="OYX31892.1"/>
    </source>
</evidence>